<dbReference type="PROSITE" id="PS50102">
    <property type="entry name" value="RRM"/>
    <property type="match status" value="2"/>
</dbReference>
<evidence type="ECO:0000313" key="30">
    <source>
        <dbReference type="EMBL" id="CAI9114556.1"/>
    </source>
</evidence>
<keyword evidence="9" id="KW-0808">Transferase</keyword>
<keyword evidence="6" id="KW-0723">Serine/threonine-protein kinase</keyword>
<name>A0AAV1E554_OLDCO</name>
<dbReference type="PROSITE" id="PS00107">
    <property type="entry name" value="PROTEIN_KINASE_ATP"/>
    <property type="match status" value="1"/>
</dbReference>
<evidence type="ECO:0000256" key="12">
    <source>
        <dbReference type="ARBA" id="ARBA00022737"/>
    </source>
</evidence>
<comment type="subcellular location">
    <subcellularLocation>
        <location evidence="2">Cell membrane</location>
        <topology evidence="2">Single-pass type I membrane protein</topology>
    </subcellularLocation>
    <subcellularLocation>
        <location evidence="1">Nucleus</location>
    </subcellularLocation>
</comment>
<dbReference type="InterPro" id="IPR000504">
    <property type="entry name" value="RRM_dom"/>
</dbReference>
<feature type="binding site" evidence="25">
    <location>
        <position position="1247"/>
    </location>
    <ligand>
        <name>ATP</name>
        <dbReference type="ChEBI" id="CHEBI:30616"/>
    </ligand>
</feature>
<dbReference type="PANTHER" id="PTHR48056">
    <property type="entry name" value="LRR RECEPTOR-LIKE SERINE/THREONINE-PROTEIN KINASE-RELATED"/>
    <property type="match status" value="1"/>
</dbReference>
<dbReference type="EMBL" id="OX459124">
    <property type="protein sequence ID" value="CAI9114556.1"/>
    <property type="molecule type" value="Genomic_DNA"/>
</dbReference>
<keyword evidence="19" id="KW-0675">Receptor</keyword>
<keyword evidence="20" id="KW-0325">Glycoprotein</keyword>
<evidence type="ECO:0000256" key="23">
    <source>
        <dbReference type="ARBA" id="ARBA00048679"/>
    </source>
</evidence>
<evidence type="ECO:0000256" key="22">
    <source>
        <dbReference type="ARBA" id="ARBA00047899"/>
    </source>
</evidence>
<protein>
    <recommendedName>
        <fullName evidence="4">non-specific serine/threonine protein kinase</fullName>
        <ecNumber evidence="4">2.7.11.1</ecNumber>
    </recommendedName>
</protein>
<dbReference type="PROSITE" id="PS50011">
    <property type="entry name" value="PROTEIN_KINASE_DOM"/>
    <property type="match status" value="1"/>
</dbReference>
<feature type="compositionally biased region" description="Pro residues" evidence="26">
    <location>
        <begin position="17"/>
        <end position="46"/>
    </location>
</feature>
<feature type="domain" description="Protein kinase" evidence="28">
    <location>
        <begin position="1217"/>
        <end position="1498"/>
    </location>
</feature>
<proteinExistence type="inferred from homology"/>
<dbReference type="GO" id="GO:0033612">
    <property type="term" value="F:receptor serine/threonine kinase binding"/>
    <property type="evidence" value="ECO:0007669"/>
    <property type="project" value="TreeGrafter"/>
</dbReference>
<organism evidence="30 31">
    <name type="scientific">Oldenlandia corymbosa var. corymbosa</name>
    <dbReference type="NCBI Taxonomy" id="529605"/>
    <lineage>
        <taxon>Eukaryota</taxon>
        <taxon>Viridiplantae</taxon>
        <taxon>Streptophyta</taxon>
        <taxon>Embryophyta</taxon>
        <taxon>Tracheophyta</taxon>
        <taxon>Spermatophyta</taxon>
        <taxon>Magnoliopsida</taxon>
        <taxon>eudicotyledons</taxon>
        <taxon>Gunneridae</taxon>
        <taxon>Pentapetalae</taxon>
        <taxon>asterids</taxon>
        <taxon>lamiids</taxon>
        <taxon>Gentianales</taxon>
        <taxon>Rubiaceae</taxon>
        <taxon>Rubioideae</taxon>
        <taxon>Spermacoceae</taxon>
        <taxon>Hedyotis-Oldenlandia complex</taxon>
        <taxon>Oldenlandia</taxon>
    </lineage>
</organism>
<dbReference type="FunFam" id="3.80.10.10:FF:000356">
    <property type="entry name" value="LRR receptor-like serine/threonine-protein kinase"/>
    <property type="match status" value="1"/>
</dbReference>
<reference evidence="30" key="1">
    <citation type="submission" date="2023-03" db="EMBL/GenBank/DDBJ databases">
        <authorList>
            <person name="Julca I."/>
        </authorList>
    </citation>
    <scope>NUCLEOTIDE SEQUENCE</scope>
</reference>
<dbReference type="InterPro" id="IPR011009">
    <property type="entry name" value="Kinase-like_dom_sf"/>
</dbReference>
<evidence type="ECO:0000256" key="25">
    <source>
        <dbReference type="PROSITE-ProRule" id="PRU10141"/>
    </source>
</evidence>
<dbReference type="GO" id="GO:0006952">
    <property type="term" value="P:defense response"/>
    <property type="evidence" value="ECO:0007669"/>
    <property type="project" value="UniProtKB-ARBA"/>
</dbReference>
<dbReference type="SUPFAM" id="SSF52047">
    <property type="entry name" value="RNI-like"/>
    <property type="match status" value="2"/>
</dbReference>
<evidence type="ECO:0000256" key="20">
    <source>
        <dbReference type="ARBA" id="ARBA00023180"/>
    </source>
</evidence>
<dbReference type="Gene3D" id="1.10.510.10">
    <property type="entry name" value="Transferase(Phosphotransferase) domain 1"/>
    <property type="match status" value="1"/>
</dbReference>
<dbReference type="InterPro" id="IPR003591">
    <property type="entry name" value="Leu-rich_rpt_typical-subtyp"/>
</dbReference>
<keyword evidence="11" id="KW-0732">Signal</keyword>
<dbReference type="SMART" id="SM00365">
    <property type="entry name" value="LRR_SD22"/>
    <property type="match status" value="5"/>
</dbReference>
<evidence type="ECO:0000256" key="2">
    <source>
        <dbReference type="ARBA" id="ARBA00004251"/>
    </source>
</evidence>
<dbReference type="Gene3D" id="3.30.70.330">
    <property type="match status" value="2"/>
</dbReference>
<dbReference type="InterPro" id="IPR050647">
    <property type="entry name" value="Plant_LRR-RLKs"/>
</dbReference>
<keyword evidence="16 24" id="KW-0694">RNA-binding</keyword>
<keyword evidence="31" id="KW-1185">Reference proteome</keyword>
<keyword evidence="14" id="KW-0418">Kinase</keyword>
<dbReference type="GO" id="GO:0005886">
    <property type="term" value="C:plasma membrane"/>
    <property type="evidence" value="ECO:0007669"/>
    <property type="project" value="UniProtKB-SubCell"/>
</dbReference>
<evidence type="ECO:0000256" key="24">
    <source>
        <dbReference type="PROSITE-ProRule" id="PRU00176"/>
    </source>
</evidence>
<dbReference type="FunFam" id="3.80.10.10:FF:000383">
    <property type="entry name" value="Leucine-rich repeat receptor protein kinase EMS1"/>
    <property type="match status" value="1"/>
</dbReference>
<dbReference type="PRINTS" id="PR00019">
    <property type="entry name" value="LEURICHRPT"/>
</dbReference>
<dbReference type="InterPro" id="IPR013210">
    <property type="entry name" value="LRR_N_plant-typ"/>
</dbReference>
<evidence type="ECO:0000256" key="1">
    <source>
        <dbReference type="ARBA" id="ARBA00004123"/>
    </source>
</evidence>
<feature type="transmembrane region" description="Helical" evidence="27">
    <location>
        <begin position="1161"/>
        <end position="1185"/>
    </location>
</feature>
<feature type="domain" description="RRM" evidence="29">
    <location>
        <begin position="59"/>
        <end position="136"/>
    </location>
</feature>
<dbReference type="Pfam" id="PF08263">
    <property type="entry name" value="LRRNT_2"/>
    <property type="match status" value="1"/>
</dbReference>
<evidence type="ECO:0000256" key="3">
    <source>
        <dbReference type="ARBA" id="ARBA00008684"/>
    </source>
</evidence>
<feature type="domain" description="RRM" evidence="29">
    <location>
        <begin position="233"/>
        <end position="307"/>
    </location>
</feature>
<dbReference type="GO" id="GO:0009791">
    <property type="term" value="P:post-embryonic development"/>
    <property type="evidence" value="ECO:0007669"/>
    <property type="project" value="UniProtKB-ARBA"/>
</dbReference>
<dbReference type="FunFam" id="3.80.10.10:FF:000095">
    <property type="entry name" value="LRR receptor-like serine/threonine-protein kinase GSO1"/>
    <property type="match status" value="1"/>
</dbReference>
<dbReference type="SMART" id="SM00360">
    <property type="entry name" value="RRM"/>
    <property type="match status" value="2"/>
</dbReference>
<dbReference type="PROSITE" id="PS00108">
    <property type="entry name" value="PROTEIN_KINASE_ST"/>
    <property type="match status" value="1"/>
</dbReference>
<feature type="region of interest" description="Disordered" evidence="26">
    <location>
        <begin position="1"/>
        <end position="51"/>
    </location>
</feature>
<dbReference type="InterPro" id="IPR000719">
    <property type="entry name" value="Prot_kinase_dom"/>
</dbReference>
<feature type="transmembrane region" description="Helical" evidence="27">
    <location>
        <begin position="333"/>
        <end position="354"/>
    </location>
</feature>
<evidence type="ECO:0000259" key="28">
    <source>
        <dbReference type="PROSITE" id="PS50011"/>
    </source>
</evidence>
<sequence>MAGAGIHPYHQQWPSAAAPPPPAPVVPTPPGAPAPPPHPLPPPPIPMDTRNRLPIDEVRTIFISGLPEDVKERELLNLMRWLPGYEASQVNFKGEHPMGFALFSTPQLALAAKDALQDLVFDTESNSVLHIEMAKKNLFVKRGIVADSNVYDQSKRLRTGGDYTHTAYSSPSPFHTPPAPVWGPHGYMAPPPPPYDPYAGYHPVAPVPMQAPPVAAPSSYVPVQNTKDNPPCNTLFIGNLGENINEEELRGLFSVQPGFKQMKVLRQERHTVCFIEFEDVNSATNVHHSLQGAVIPSSGSVGMRIQYPFLIVSLPRRFLHVFSLLSGHTTLEFAYFVSVCLSFPSCVDFCYFVFKANRADILPDLLASFMGFPIVITHAEFTFFFLGNSKLSLLVGEVSAADSVVAVSSSLNSDGKTLLSLLSHWSVVPISLQSTWNASHSNPCSWPGVQCDNTTSFVVVLDLSNYGISGQLGPEIGNLTHLTNLLLPNNSFFGPLPPQLGNCHLLLELDLSTNSFTGPLPLSIGNLQNLQYLALHENHFNGTIPESLFWIPNLQTIYLQSNRLTGAIPSNVGNLTAVVYLWLYDNQLSGIIPPSIGNCTSLEDLYLNSNRLVGSLPESFDKLEHLAYFDVSSNMLEGSIPFVSGHCKKMNTLVLSDNRFSGSVPSALGNCSSLTTFSAINCALTGPIPSSFGQLSKLQSLYLSNNHLSGNIPRELGQCKFLEDLRIDTNELEGQIPDELGMLGKLKDLFLFTNHLSGEIPGSIWKIHGLENLQVYQNNLSGGLPVEITQLKHLRNVSLYENKFTGILPQGLGVDSSLEVVDFTDNQFTGEIPPNLCLGNQLRILNLGQNNFQGGIPPSVGGCSNLTRLILKRNQLTGAIPDFVENSHLSFMDLSGNNFTGALPSSLGSLVNIAFVDFSMNRLSGPIPSEMGSLMQLQKLNLSHNNLEGELPPQLANCNKLSLLDVSKNSLRGSIPDSLSRLTELTTLDLSDNSLSGGIPAFLFELYKLSNLQLGGNFIGGGIPSSIGTATGVEQSLRSLNLSRNRLTGQVPADFGRLTMLEMLDLSSNHLSGSLRALGDIHSLVFINVSKNLFSGPIPETLLKFLNSSSNSLDQNAGLCVDCFSILDSNHCREVIAQVSLRPCTLQSNNKKRGRLNKVEITMIALGSLLLLALALSAPAFVYLWGRADLKREQNSIAAKEGGSSLLNAIMAATENLNDKFIIGQGAHGVVYKAALLNSNKVYAVKKIVSPGLLKNVNKSMIREIQTIGTVRHRNLVKLEGFWFRKDYGLILYNFMKNGSLHDALHGDPPRSLEWKIRYKIALGTAQGLSYLHFDCEPAIVHRDIKPTNILLDSDMEPHISDFGIAKLLEGSSSTGSLSSSTVPGTIGYIAPENAFTTRRSRESDVYSYGVVLLELITRKKPSDSSLANREQDIVSWVQSVWNETGGEVKYIVDESLVDELIDSSVMEQVSKVVEAALRCTDKEWSKRPSMREVEKLLMASWGDSGSSKSKSYY</sequence>
<dbReference type="SUPFAM" id="SSF54928">
    <property type="entry name" value="RNA-binding domain, RBD"/>
    <property type="match status" value="1"/>
</dbReference>
<evidence type="ECO:0000256" key="16">
    <source>
        <dbReference type="ARBA" id="ARBA00022884"/>
    </source>
</evidence>
<dbReference type="SUPFAM" id="SSF56112">
    <property type="entry name" value="Protein kinase-like (PK-like)"/>
    <property type="match status" value="1"/>
</dbReference>
<dbReference type="Gene3D" id="3.30.200.20">
    <property type="entry name" value="Phosphorylase Kinase, domain 1"/>
    <property type="match status" value="1"/>
</dbReference>
<dbReference type="InterPro" id="IPR008271">
    <property type="entry name" value="Ser/Thr_kinase_AS"/>
</dbReference>
<evidence type="ECO:0000256" key="14">
    <source>
        <dbReference type="ARBA" id="ARBA00022777"/>
    </source>
</evidence>
<dbReference type="InterPro" id="IPR035979">
    <property type="entry name" value="RBD_domain_sf"/>
</dbReference>
<evidence type="ECO:0000256" key="10">
    <source>
        <dbReference type="ARBA" id="ARBA00022692"/>
    </source>
</evidence>
<dbReference type="GO" id="GO:0005524">
    <property type="term" value="F:ATP binding"/>
    <property type="evidence" value="ECO:0007669"/>
    <property type="project" value="UniProtKB-UniRule"/>
</dbReference>
<comment type="catalytic activity">
    <reaction evidence="22">
        <text>L-threonyl-[protein] + ATP = O-phospho-L-threonyl-[protein] + ADP + H(+)</text>
        <dbReference type="Rhea" id="RHEA:46608"/>
        <dbReference type="Rhea" id="RHEA-COMP:11060"/>
        <dbReference type="Rhea" id="RHEA-COMP:11605"/>
        <dbReference type="ChEBI" id="CHEBI:15378"/>
        <dbReference type="ChEBI" id="CHEBI:30013"/>
        <dbReference type="ChEBI" id="CHEBI:30616"/>
        <dbReference type="ChEBI" id="CHEBI:61977"/>
        <dbReference type="ChEBI" id="CHEBI:456216"/>
        <dbReference type="EC" id="2.7.11.1"/>
    </reaction>
</comment>
<keyword evidence="17 27" id="KW-1133">Transmembrane helix</keyword>
<evidence type="ECO:0000256" key="13">
    <source>
        <dbReference type="ARBA" id="ARBA00022741"/>
    </source>
</evidence>
<evidence type="ECO:0000256" key="9">
    <source>
        <dbReference type="ARBA" id="ARBA00022679"/>
    </source>
</evidence>
<evidence type="ECO:0000256" key="8">
    <source>
        <dbReference type="ARBA" id="ARBA00022614"/>
    </source>
</evidence>
<dbReference type="Proteomes" id="UP001161247">
    <property type="component" value="Chromosome 7"/>
</dbReference>
<dbReference type="Pfam" id="PF00560">
    <property type="entry name" value="LRR_1"/>
    <property type="match status" value="6"/>
</dbReference>
<keyword evidence="5" id="KW-1003">Cell membrane</keyword>
<keyword evidence="15 25" id="KW-0067">ATP-binding</keyword>
<dbReference type="FunFam" id="1.10.510.10:FF:000358">
    <property type="entry name" value="Putative leucine-rich repeat receptor-like serine/threonine-protein kinase"/>
    <property type="match status" value="1"/>
</dbReference>
<gene>
    <name evidence="30" type="ORF">OLC1_LOCUS21270</name>
</gene>
<evidence type="ECO:0000256" key="27">
    <source>
        <dbReference type="SAM" id="Phobius"/>
    </source>
</evidence>
<dbReference type="FunFam" id="3.30.200.20:FF:000260">
    <property type="entry name" value="LRR receptor-like serine/threonine-protein kinase RPK2"/>
    <property type="match status" value="1"/>
</dbReference>
<dbReference type="Pfam" id="PF13855">
    <property type="entry name" value="LRR_8"/>
    <property type="match status" value="3"/>
</dbReference>
<dbReference type="Pfam" id="PF00076">
    <property type="entry name" value="RRM_1"/>
    <property type="match status" value="1"/>
</dbReference>
<keyword evidence="21" id="KW-0539">Nucleus</keyword>
<keyword evidence="8" id="KW-0433">Leucine-rich repeat</keyword>
<evidence type="ECO:0000259" key="29">
    <source>
        <dbReference type="PROSITE" id="PS50102"/>
    </source>
</evidence>
<comment type="catalytic activity">
    <reaction evidence="23">
        <text>L-seryl-[protein] + ATP = O-phospho-L-seryl-[protein] + ADP + H(+)</text>
        <dbReference type="Rhea" id="RHEA:17989"/>
        <dbReference type="Rhea" id="RHEA-COMP:9863"/>
        <dbReference type="Rhea" id="RHEA-COMP:11604"/>
        <dbReference type="ChEBI" id="CHEBI:15378"/>
        <dbReference type="ChEBI" id="CHEBI:29999"/>
        <dbReference type="ChEBI" id="CHEBI:30616"/>
        <dbReference type="ChEBI" id="CHEBI:83421"/>
        <dbReference type="ChEBI" id="CHEBI:456216"/>
        <dbReference type="EC" id="2.7.11.1"/>
    </reaction>
</comment>
<dbReference type="SMART" id="SM00220">
    <property type="entry name" value="S_TKc"/>
    <property type="match status" value="1"/>
</dbReference>
<keyword evidence="12" id="KW-0677">Repeat</keyword>
<evidence type="ECO:0000256" key="26">
    <source>
        <dbReference type="SAM" id="MobiDB-lite"/>
    </source>
</evidence>
<dbReference type="InterPro" id="IPR001611">
    <property type="entry name" value="Leu-rich_rpt"/>
</dbReference>
<accession>A0AAV1E554</accession>
<dbReference type="GO" id="GO:0051707">
    <property type="term" value="P:response to other organism"/>
    <property type="evidence" value="ECO:0007669"/>
    <property type="project" value="UniProtKB-ARBA"/>
</dbReference>
<keyword evidence="13 25" id="KW-0547">Nucleotide-binding</keyword>
<evidence type="ECO:0000256" key="4">
    <source>
        <dbReference type="ARBA" id="ARBA00012513"/>
    </source>
</evidence>
<evidence type="ECO:0000256" key="17">
    <source>
        <dbReference type="ARBA" id="ARBA00022989"/>
    </source>
</evidence>
<evidence type="ECO:0000256" key="5">
    <source>
        <dbReference type="ARBA" id="ARBA00022475"/>
    </source>
</evidence>
<keyword evidence="18 27" id="KW-0472">Membrane</keyword>
<dbReference type="SMART" id="SM00369">
    <property type="entry name" value="LRR_TYP"/>
    <property type="match status" value="8"/>
</dbReference>
<dbReference type="FunFam" id="3.80.10.10:FF:000233">
    <property type="entry name" value="Leucine-rich repeat receptor-like protein kinase TDR"/>
    <property type="match status" value="1"/>
</dbReference>
<dbReference type="GO" id="GO:0005634">
    <property type="term" value="C:nucleus"/>
    <property type="evidence" value="ECO:0007669"/>
    <property type="project" value="UniProtKB-SubCell"/>
</dbReference>
<dbReference type="CDD" id="cd12420">
    <property type="entry name" value="RRM_RBPMS_like"/>
    <property type="match status" value="1"/>
</dbReference>
<dbReference type="InterPro" id="IPR017441">
    <property type="entry name" value="Protein_kinase_ATP_BS"/>
</dbReference>
<dbReference type="EC" id="2.7.11.1" evidence="4"/>
<dbReference type="FunFam" id="3.30.70.330:FF:000467">
    <property type="entry name" value="Cell wall integrity protein scw1"/>
    <property type="match status" value="1"/>
</dbReference>
<keyword evidence="7" id="KW-0597">Phosphoprotein</keyword>
<keyword evidence="10 27" id="KW-0812">Transmembrane</keyword>
<dbReference type="PANTHER" id="PTHR48056:SF23">
    <property type="entry name" value="PROTEIN KINASE DOMAIN-CONTAINING PROTEIN"/>
    <property type="match status" value="1"/>
</dbReference>
<evidence type="ECO:0000256" key="19">
    <source>
        <dbReference type="ARBA" id="ARBA00023170"/>
    </source>
</evidence>
<evidence type="ECO:0000256" key="15">
    <source>
        <dbReference type="ARBA" id="ARBA00022840"/>
    </source>
</evidence>
<dbReference type="InterPro" id="IPR012677">
    <property type="entry name" value="Nucleotide-bd_a/b_plait_sf"/>
</dbReference>
<evidence type="ECO:0000256" key="11">
    <source>
        <dbReference type="ARBA" id="ARBA00022729"/>
    </source>
</evidence>
<evidence type="ECO:0000256" key="18">
    <source>
        <dbReference type="ARBA" id="ARBA00023136"/>
    </source>
</evidence>
<dbReference type="GO" id="GO:0004674">
    <property type="term" value="F:protein serine/threonine kinase activity"/>
    <property type="evidence" value="ECO:0007669"/>
    <property type="project" value="UniProtKB-KW"/>
</dbReference>
<evidence type="ECO:0000256" key="6">
    <source>
        <dbReference type="ARBA" id="ARBA00022527"/>
    </source>
</evidence>
<evidence type="ECO:0000313" key="31">
    <source>
        <dbReference type="Proteomes" id="UP001161247"/>
    </source>
</evidence>
<feature type="transmembrane region" description="Helical" evidence="27">
    <location>
        <begin position="366"/>
        <end position="386"/>
    </location>
</feature>
<dbReference type="Gene3D" id="3.80.10.10">
    <property type="entry name" value="Ribonuclease Inhibitor"/>
    <property type="match status" value="3"/>
</dbReference>
<dbReference type="Pfam" id="PF00069">
    <property type="entry name" value="Pkinase"/>
    <property type="match status" value="1"/>
</dbReference>
<evidence type="ECO:0000256" key="21">
    <source>
        <dbReference type="ARBA" id="ARBA00023242"/>
    </source>
</evidence>
<dbReference type="InterPro" id="IPR032675">
    <property type="entry name" value="LRR_dom_sf"/>
</dbReference>
<dbReference type="GO" id="GO:0003723">
    <property type="term" value="F:RNA binding"/>
    <property type="evidence" value="ECO:0007669"/>
    <property type="project" value="UniProtKB-UniRule"/>
</dbReference>
<comment type="similarity">
    <text evidence="3">Belongs to the protein kinase superfamily. Ser/Thr protein kinase family.</text>
</comment>
<dbReference type="FunFam" id="3.30.70.330:FF:000037">
    <property type="entry name" value="RNA-binding protein with multiple splicing 2"/>
    <property type="match status" value="1"/>
</dbReference>
<evidence type="ECO:0000256" key="7">
    <source>
        <dbReference type="ARBA" id="ARBA00022553"/>
    </source>
</evidence>